<dbReference type="AlphaFoldDB" id="A0A1J6I1E2"/>
<reference evidence="2 3" key="1">
    <citation type="submission" date="2016-10" db="EMBL/GenBank/DDBJ databases">
        <title>The Draft Genome Sequence of the Potato Rhizosphere Bacteria Ochrobactrum sp. IPA7.2.</title>
        <authorList>
            <person name="Gogoleva N.E."/>
            <person name="Khlopko Y.A."/>
            <person name="Burygin G.L."/>
            <person name="Plotnikov A.O."/>
        </authorList>
    </citation>
    <scope>NUCLEOTIDE SEQUENCE [LARGE SCALE GENOMIC DNA]</scope>
    <source>
        <strain evidence="2 3">IPA7.2</strain>
    </source>
</reference>
<organism evidence="2 3">
    <name type="scientific">Brucella cytisi</name>
    <dbReference type="NCBI Taxonomy" id="407152"/>
    <lineage>
        <taxon>Bacteria</taxon>
        <taxon>Pseudomonadati</taxon>
        <taxon>Pseudomonadota</taxon>
        <taxon>Alphaproteobacteria</taxon>
        <taxon>Hyphomicrobiales</taxon>
        <taxon>Brucellaceae</taxon>
        <taxon>Brucella/Ochrobactrum group</taxon>
        <taxon>Brucella</taxon>
    </lineage>
</organism>
<dbReference type="Pfam" id="PF09019">
    <property type="entry name" value="EcoRII-C"/>
    <property type="match status" value="1"/>
</dbReference>
<dbReference type="InterPro" id="IPR038365">
    <property type="entry name" value="EcoRII_C_sf"/>
</dbReference>
<dbReference type="Gene3D" id="3.40.91.80">
    <property type="match status" value="1"/>
</dbReference>
<dbReference type="RefSeq" id="WP_071631167.1">
    <property type="nucleotide sequence ID" value="NZ_MOEC01000005.1"/>
</dbReference>
<keyword evidence="2" id="KW-0255">Endonuclease</keyword>
<dbReference type="InterPro" id="IPR011335">
    <property type="entry name" value="Restrct_endonuc-II-like"/>
</dbReference>
<protein>
    <submittedName>
        <fullName evidence="2">Type II restriction endonuclease</fullName>
    </submittedName>
</protein>
<gene>
    <name evidence="2" type="ORF">BLA27_06750</name>
</gene>
<dbReference type="OrthoDB" id="9797574at2"/>
<dbReference type="SUPFAM" id="SSF52980">
    <property type="entry name" value="Restriction endonuclease-like"/>
    <property type="match status" value="1"/>
</dbReference>
<dbReference type="EMBL" id="MOEC01000005">
    <property type="protein sequence ID" value="OIS94351.1"/>
    <property type="molecule type" value="Genomic_DNA"/>
</dbReference>
<dbReference type="GO" id="GO:0003677">
    <property type="term" value="F:DNA binding"/>
    <property type="evidence" value="ECO:0007669"/>
    <property type="project" value="InterPro"/>
</dbReference>
<dbReference type="Proteomes" id="UP000182985">
    <property type="component" value="Unassembled WGS sequence"/>
</dbReference>
<accession>A0A1J6I1E2</accession>
<keyword evidence="3" id="KW-1185">Reference proteome</keyword>
<evidence type="ECO:0000259" key="1">
    <source>
        <dbReference type="Pfam" id="PF09019"/>
    </source>
</evidence>
<comment type="caution">
    <text evidence="2">The sequence shown here is derived from an EMBL/GenBank/DDBJ whole genome shotgun (WGS) entry which is preliminary data.</text>
</comment>
<feature type="domain" description="Restriction endonuclease type II EcoRII C-terminal" evidence="1">
    <location>
        <begin position="235"/>
        <end position="403"/>
    </location>
</feature>
<dbReference type="GO" id="GO:0009307">
    <property type="term" value="P:DNA restriction-modification system"/>
    <property type="evidence" value="ECO:0007669"/>
    <property type="project" value="InterPro"/>
</dbReference>
<dbReference type="InterPro" id="IPR015109">
    <property type="entry name" value="Restrct_endonuc_II_EcoRII_C"/>
</dbReference>
<keyword evidence="2" id="KW-0540">Nuclease</keyword>
<proteinExistence type="predicted"/>
<evidence type="ECO:0000313" key="2">
    <source>
        <dbReference type="EMBL" id="OIS94351.1"/>
    </source>
</evidence>
<dbReference type="GO" id="GO:0009036">
    <property type="term" value="F:type II site-specific deoxyribonuclease activity"/>
    <property type="evidence" value="ECO:0007669"/>
    <property type="project" value="InterPro"/>
</dbReference>
<sequence length="407" mass="45944">MAGRGYLSGYFIGAGAKVLRGTEVDPTVSNGHEFQGVDIFRAFVGTPDEKEKIPLIYIWMDDEQDEPLRLELTGTWYNSRKRQKHRSPEYRLFYPAAAESVVYRAKAGDTLFLCMTAERKVLAILCPSGSSIEQKLLWLFGLQLTADFKLSQQDISNDGGRDIDLAAKFILDELGIETEEPEPDALSLLISRFGNIFPGTAKFSEFARKSLKGIDPLADPDSALTAWMEHEEALFRHMERVVVAERLKSGFLQNGDADVDGFLSFSLSVQNRRKSRAGYAFAHHVEAVLKTHKIAYKREATTEKRNAADFLFPDEASYANLAFPAENLRMLAVKTTCKDRWRQVLAEANRISEKHLLTLEPSISRTQTTEMQAQSLQLVLPESIHATYHADQQEWLMTIGEFLELVQ</sequence>
<keyword evidence="2" id="KW-0378">Hydrolase</keyword>
<evidence type="ECO:0000313" key="3">
    <source>
        <dbReference type="Proteomes" id="UP000182985"/>
    </source>
</evidence>
<name>A0A1J6I1E2_9HYPH</name>